<organism evidence="13 14">
    <name type="scientific">Plebeiibacterium marinum</name>
    <dbReference type="NCBI Taxonomy" id="2992111"/>
    <lineage>
        <taxon>Bacteria</taxon>
        <taxon>Pseudomonadati</taxon>
        <taxon>Bacteroidota</taxon>
        <taxon>Bacteroidia</taxon>
        <taxon>Marinilabiliales</taxon>
        <taxon>Marinilabiliaceae</taxon>
        <taxon>Plebeiibacterium</taxon>
    </lineage>
</organism>
<keyword evidence="12" id="KW-0472">Membrane</keyword>
<dbReference type="Gene3D" id="3.10.520.10">
    <property type="entry name" value="ApbE-like domains"/>
    <property type="match status" value="1"/>
</dbReference>
<evidence type="ECO:0000256" key="6">
    <source>
        <dbReference type="ARBA" id="ARBA00022827"/>
    </source>
</evidence>
<sequence length="335" mass="37295">MKHFLLIITVCILSSCQPKTYDYLKMQGKIFGTFYNIIYQPVKENDSIDMGITKELDKVDWALSTFKDTSTISKFNFSNKGITIDPMMKYVYESGISIYKNTDGAFDMTVGPLVNAWGFGFKKKDNVTSGMIDSLLLNIGMDKVKLDTNNYLSKQQPEIMLDASAIAKGYGVDVVADYLASQGITNYMVEIGGEIRVAGINNKGIAWRVGIDKPIDDKAAISRELQDILSLTNVGLATSGNYRNFYVKNGKKYAHTIDPKTGYPVQHSLLSASIIAKECMVADGYATACMVMGLEKSMQVIESLPNIEGYFIYQDENGENQVKYTKGFEKLILQQ</sequence>
<comment type="caution">
    <text evidence="13">The sequence shown here is derived from an EMBL/GenBank/DDBJ whole genome shotgun (WGS) entry which is preliminary data.</text>
</comment>
<keyword evidence="5 10" id="KW-0479">Metal-binding</keyword>
<dbReference type="PROSITE" id="PS51257">
    <property type="entry name" value="PROKAR_LIPOPROTEIN"/>
    <property type="match status" value="1"/>
</dbReference>
<dbReference type="EC" id="2.7.1.180" evidence="1 10"/>
<dbReference type="PANTHER" id="PTHR30040:SF2">
    <property type="entry name" value="FAD:PROTEIN FMN TRANSFERASE"/>
    <property type="match status" value="1"/>
</dbReference>
<dbReference type="AlphaFoldDB" id="A0AAE3SJ35"/>
<dbReference type="Pfam" id="PF02424">
    <property type="entry name" value="ApbE"/>
    <property type="match status" value="1"/>
</dbReference>
<evidence type="ECO:0000256" key="4">
    <source>
        <dbReference type="ARBA" id="ARBA00022679"/>
    </source>
</evidence>
<comment type="similarity">
    <text evidence="10 12">Belongs to the ApbE family.</text>
</comment>
<keyword evidence="12" id="KW-1003">Cell membrane</keyword>
<evidence type="ECO:0000256" key="1">
    <source>
        <dbReference type="ARBA" id="ARBA00011955"/>
    </source>
</evidence>
<evidence type="ECO:0000256" key="2">
    <source>
        <dbReference type="ARBA" id="ARBA00016337"/>
    </source>
</evidence>
<keyword evidence="7 10" id="KW-0460">Magnesium</keyword>
<comment type="function">
    <text evidence="12">Flavin transferase that catalyzes the transfer of the FMN moiety of FAD and its covalent binding to the hydroxyl group of a threonine residue in a target flavoprotein.</text>
</comment>
<dbReference type="InterPro" id="IPR024932">
    <property type="entry name" value="ApbE"/>
</dbReference>
<evidence type="ECO:0000256" key="11">
    <source>
        <dbReference type="PIRSR" id="PIRSR006268-2"/>
    </source>
</evidence>
<dbReference type="InterPro" id="IPR003374">
    <property type="entry name" value="ApbE-like_sf"/>
</dbReference>
<name>A0AAE3SJ35_9BACT</name>
<gene>
    <name evidence="13" type="ORF">OM074_05135</name>
</gene>
<comment type="catalytic activity">
    <reaction evidence="9 10 12">
        <text>L-threonyl-[protein] + FAD = FMN-L-threonyl-[protein] + AMP + H(+)</text>
        <dbReference type="Rhea" id="RHEA:36847"/>
        <dbReference type="Rhea" id="RHEA-COMP:11060"/>
        <dbReference type="Rhea" id="RHEA-COMP:11061"/>
        <dbReference type="ChEBI" id="CHEBI:15378"/>
        <dbReference type="ChEBI" id="CHEBI:30013"/>
        <dbReference type="ChEBI" id="CHEBI:57692"/>
        <dbReference type="ChEBI" id="CHEBI:74257"/>
        <dbReference type="ChEBI" id="CHEBI:456215"/>
        <dbReference type="EC" id="2.7.1.180"/>
    </reaction>
</comment>
<reference evidence="13" key="1">
    <citation type="submission" date="2022-10" db="EMBL/GenBank/DDBJ databases">
        <authorList>
            <person name="Yu W.X."/>
        </authorList>
    </citation>
    <scope>NUCLEOTIDE SEQUENCE</scope>
    <source>
        <strain evidence="13">D04</strain>
    </source>
</reference>
<keyword evidence="4 10" id="KW-0808">Transferase</keyword>
<dbReference type="SUPFAM" id="SSF143631">
    <property type="entry name" value="ApbE-like"/>
    <property type="match status" value="1"/>
</dbReference>
<keyword evidence="6 10" id="KW-0274">FAD</keyword>
<comment type="cofactor">
    <cofactor evidence="11">
        <name>Mg(2+)</name>
        <dbReference type="ChEBI" id="CHEBI:18420"/>
    </cofactor>
    <cofactor evidence="11">
        <name>Mn(2+)</name>
        <dbReference type="ChEBI" id="CHEBI:29035"/>
    </cofactor>
    <text evidence="11">Magnesium. Can also use manganese.</text>
</comment>
<keyword evidence="3 10" id="KW-0285">Flavoprotein</keyword>
<dbReference type="PANTHER" id="PTHR30040">
    <property type="entry name" value="THIAMINE BIOSYNTHESIS LIPOPROTEIN APBE"/>
    <property type="match status" value="1"/>
</dbReference>
<evidence type="ECO:0000256" key="5">
    <source>
        <dbReference type="ARBA" id="ARBA00022723"/>
    </source>
</evidence>
<dbReference type="GO" id="GO:0046872">
    <property type="term" value="F:metal ion binding"/>
    <property type="evidence" value="ECO:0007669"/>
    <property type="project" value="UniProtKB-UniRule"/>
</dbReference>
<feature type="binding site" evidence="11">
    <location>
        <position position="165"/>
    </location>
    <ligand>
        <name>Mg(2+)</name>
        <dbReference type="ChEBI" id="CHEBI:18420"/>
    </ligand>
</feature>
<comment type="subcellular location">
    <subcellularLocation>
        <location evidence="12">Cell inner membrane</location>
        <topology evidence="12">Lipid-anchor</topology>
        <orientation evidence="12">Periplasmic side</orientation>
    </subcellularLocation>
</comment>
<keyword evidence="14" id="KW-1185">Reference proteome</keyword>
<proteinExistence type="inferred from homology"/>
<evidence type="ECO:0000256" key="9">
    <source>
        <dbReference type="ARBA" id="ARBA00048540"/>
    </source>
</evidence>
<evidence type="ECO:0000256" key="3">
    <source>
        <dbReference type="ARBA" id="ARBA00022630"/>
    </source>
</evidence>
<dbReference type="PIRSF" id="PIRSF006268">
    <property type="entry name" value="ApbE"/>
    <property type="match status" value="1"/>
</dbReference>
<evidence type="ECO:0000256" key="8">
    <source>
        <dbReference type="ARBA" id="ARBA00031306"/>
    </source>
</evidence>
<evidence type="ECO:0000313" key="14">
    <source>
        <dbReference type="Proteomes" id="UP001207408"/>
    </source>
</evidence>
<dbReference type="Proteomes" id="UP001207408">
    <property type="component" value="Unassembled WGS sequence"/>
</dbReference>
<keyword evidence="12" id="KW-0997">Cell inner membrane</keyword>
<dbReference type="RefSeq" id="WP_301198220.1">
    <property type="nucleotide sequence ID" value="NZ_JAPDPI010000007.1"/>
</dbReference>
<evidence type="ECO:0000256" key="12">
    <source>
        <dbReference type="RuleBase" id="RU363002"/>
    </source>
</evidence>
<evidence type="ECO:0000256" key="7">
    <source>
        <dbReference type="ARBA" id="ARBA00022842"/>
    </source>
</evidence>
<dbReference type="GO" id="GO:0016740">
    <property type="term" value="F:transferase activity"/>
    <property type="evidence" value="ECO:0007669"/>
    <property type="project" value="UniProtKB-UniRule"/>
</dbReference>
<evidence type="ECO:0000313" key="13">
    <source>
        <dbReference type="EMBL" id="MCW3804998.1"/>
    </source>
</evidence>
<keyword evidence="12" id="KW-0449">Lipoprotein</keyword>
<dbReference type="EMBL" id="JAPDPI010000007">
    <property type="protein sequence ID" value="MCW3804998.1"/>
    <property type="molecule type" value="Genomic_DNA"/>
</dbReference>
<accession>A0AAE3SJ35</accession>
<protein>
    <recommendedName>
        <fullName evidence="2 10">FAD:protein FMN transferase</fullName>
        <ecNumber evidence="1 10">2.7.1.180</ecNumber>
    </recommendedName>
    <alternativeName>
        <fullName evidence="8 10">Flavin transferase</fullName>
    </alternativeName>
</protein>
<evidence type="ECO:0000256" key="10">
    <source>
        <dbReference type="PIRNR" id="PIRNR006268"/>
    </source>
</evidence>
<feature type="binding site" evidence="11">
    <location>
        <position position="287"/>
    </location>
    <ligand>
        <name>Mg(2+)</name>
        <dbReference type="ChEBI" id="CHEBI:18420"/>
    </ligand>
</feature>
<feature type="binding site" evidence="11">
    <location>
        <position position="283"/>
    </location>
    <ligand>
        <name>Mg(2+)</name>
        <dbReference type="ChEBI" id="CHEBI:18420"/>
    </ligand>
</feature>
<dbReference type="GO" id="GO:0005886">
    <property type="term" value="C:plasma membrane"/>
    <property type="evidence" value="ECO:0007669"/>
    <property type="project" value="UniProtKB-SubCell"/>
</dbReference>